<dbReference type="InterPro" id="IPR003342">
    <property type="entry name" value="ArnT-like_N"/>
</dbReference>
<keyword evidence="12" id="KW-1185">Reference proteome</keyword>
<keyword evidence="5 11" id="KW-0808">Transferase</keyword>
<keyword evidence="4 11" id="KW-0328">Glycosyltransferase</keyword>
<comment type="similarity">
    <text evidence="3">Belongs to the glycosyltransferase 39 family.</text>
</comment>
<protein>
    <submittedName>
        <fullName evidence="11">Dolichyl-phosphate-mannose--protein mannosyltransferase 4</fullName>
        <ecNumber evidence="11">2.4.1.109</ecNumber>
    </submittedName>
</protein>
<dbReference type="EC" id="2.4.1.109" evidence="11"/>
<name>A0ABR2WHR0_9FUNG</name>
<keyword evidence="6 9" id="KW-0812">Transmembrane</keyword>
<dbReference type="GO" id="GO:0004169">
    <property type="term" value="F:dolichyl-phosphate-mannose-protein mannosyltransferase activity"/>
    <property type="evidence" value="ECO:0007669"/>
    <property type="project" value="UniProtKB-EC"/>
</dbReference>
<evidence type="ECO:0000256" key="5">
    <source>
        <dbReference type="ARBA" id="ARBA00022679"/>
    </source>
</evidence>
<organism evidence="11 12">
    <name type="scientific">Basidiobolus ranarum</name>
    <dbReference type="NCBI Taxonomy" id="34480"/>
    <lineage>
        <taxon>Eukaryota</taxon>
        <taxon>Fungi</taxon>
        <taxon>Fungi incertae sedis</taxon>
        <taxon>Zoopagomycota</taxon>
        <taxon>Entomophthoromycotina</taxon>
        <taxon>Basidiobolomycetes</taxon>
        <taxon>Basidiobolales</taxon>
        <taxon>Basidiobolaceae</taxon>
        <taxon>Basidiobolus</taxon>
    </lineage>
</organism>
<dbReference type="EMBL" id="JASJQH010001609">
    <property type="protein sequence ID" value="KAK9761044.1"/>
    <property type="molecule type" value="Genomic_DNA"/>
</dbReference>
<accession>A0ABR2WHR0</accession>
<evidence type="ECO:0000256" key="7">
    <source>
        <dbReference type="ARBA" id="ARBA00022989"/>
    </source>
</evidence>
<dbReference type="Proteomes" id="UP001479436">
    <property type="component" value="Unassembled WGS sequence"/>
</dbReference>
<evidence type="ECO:0000256" key="9">
    <source>
        <dbReference type="SAM" id="Phobius"/>
    </source>
</evidence>
<evidence type="ECO:0000256" key="4">
    <source>
        <dbReference type="ARBA" id="ARBA00022676"/>
    </source>
</evidence>
<keyword evidence="7 9" id="KW-1133">Transmembrane helix</keyword>
<evidence type="ECO:0000256" key="1">
    <source>
        <dbReference type="ARBA" id="ARBA00004127"/>
    </source>
</evidence>
<feature type="domain" description="ArnT-like N-terminal" evidence="10">
    <location>
        <begin position="1"/>
        <end position="105"/>
    </location>
</feature>
<reference evidence="11 12" key="1">
    <citation type="submission" date="2023-04" db="EMBL/GenBank/DDBJ databases">
        <title>Genome of Basidiobolus ranarum AG-B5.</title>
        <authorList>
            <person name="Stajich J.E."/>
            <person name="Carter-House D."/>
            <person name="Gryganskyi A."/>
        </authorList>
    </citation>
    <scope>NUCLEOTIDE SEQUENCE [LARGE SCALE GENOMIC DNA]</scope>
    <source>
        <strain evidence="11 12">AG-B5</strain>
    </source>
</reference>
<dbReference type="PANTHER" id="PTHR10050">
    <property type="entry name" value="DOLICHYL-PHOSPHATE-MANNOSE--PROTEIN MANNOSYLTRANSFERASE"/>
    <property type="match status" value="1"/>
</dbReference>
<feature type="transmembrane region" description="Helical" evidence="9">
    <location>
        <begin position="24"/>
        <end position="57"/>
    </location>
</feature>
<feature type="transmembrane region" description="Helical" evidence="9">
    <location>
        <begin position="78"/>
        <end position="99"/>
    </location>
</feature>
<dbReference type="PANTHER" id="PTHR10050:SF51">
    <property type="entry name" value="PROTEIN O-MANNOSYL-TRANSFERASE 1"/>
    <property type="match status" value="1"/>
</dbReference>
<evidence type="ECO:0000256" key="3">
    <source>
        <dbReference type="ARBA" id="ARBA00007222"/>
    </source>
</evidence>
<evidence type="ECO:0000256" key="6">
    <source>
        <dbReference type="ARBA" id="ARBA00022692"/>
    </source>
</evidence>
<sequence length="148" mass="17125">MLMAVYSYIRFHNLRYEAFSRQWWGWLVSTGVFLGLTTSVKLVGLFVIGLVGILVVADLWRLSDIRRGLSMKCITQHFGARALCLILVPCVLYLSFFYMHFGLLYKTGPGDKHMSPVFQMTLQGNQILTGSFRTYIDLYQYPLYWSES</sequence>
<gene>
    <name evidence="11" type="primary">PMT4_4</name>
    <name evidence="11" type="ORF">K7432_014369</name>
</gene>
<comment type="caution">
    <text evidence="11">The sequence shown here is derived from an EMBL/GenBank/DDBJ whole genome shotgun (WGS) entry which is preliminary data.</text>
</comment>
<dbReference type="InterPro" id="IPR027005">
    <property type="entry name" value="PMT-like"/>
</dbReference>
<keyword evidence="8 9" id="KW-0472">Membrane</keyword>
<proteinExistence type="inferred from homology"/>
<comment type="pathway">
    <text evidence="2">Protein modification; protein glycosylation.</text>
</comment>
<evidence type="ECO:0000256" key="2">
    <source>
        <dbReference type="ARBA" id="ARBA00004922"/>
    </source>
</evidence>
<evidence type="ECO:0000259" key="10">
    <source>
        <dbReference type="Pfam" id="PF02366"/>
    </source>
</evidence>
<evidence type="ECO:0000256" key="8">
    <source>
        <dbReference type="ARBA" id="ARBA00023136"/>
    </source>
</evidence>
<evidence type="ECO:0000313" key="11">
    <source>
        <dbReference type="EMBL" id="KAK9761044.1"/>
    </source>
</evidence>
<comment type="subcellular location">
    <subcellularLocation>
        <location evidence="1">Endomembrane system</location>
        <topology evidence="1">Multi-pass membrane protein</topology>
    </subcellularLocation>
</comment>
<dbReference type="Pfam" id="PF02366">
    <property type="entry name" value="PMT"/>
    <property type="match status" value="1"/>
</dbReference>
<evidence type="ECO:0000313" key="12">
    <source>
        <dbReference type="Proteomes" id="UP001479436"/>
    </source>
</evidence>